<dbReference type="EMBL" id="JARJCW010000093">
    <property type="protein sequence ID" value="KAJ7195037.1"/>
    <property type="molecule type" value="Genomic_DNA"/>
</dbReference>
<name>A0AAD6Y0B4_9AGAR</name>
<reference evidence="2" key="1">
    <citation type="submission" date="2023-03" db="EMBL/GenBank/DDBJ databases">
        <title>Massive genome expansion in bonnet fungi (Mycena s.s.) driven by repeated elements and novel gene families across ecological guilds.</title>
        <authorList>
            <consortium name="Lawrence Berkeley National Laboratory"/>
            <person name="Harder C.B."/>
            <person name="Miyauchi S."/>
            <person name="Viragh M."/>
            <person name="Kuo A."/>
            <person name="Thoen E."/>
            <person name="Andreopoulos B."/>
            <person name="Lu D."/>
            <person name="Skrede I."/>
            <person name="Drula E."/>
            <person name="Henrissat B."/>
            <person name="Morin E."/>
            <person name="Kohler A."/>
            <person name="Barry K."/>
            <person name="LaButti K."/>
            <person name="Morin E."/>
            <person name="Salamov A."/>
            <person name="Lipzen A."/>
            <person name="Mereny Z."/>
            <person name="Hegedus B."/>
            <person name="Baldrian P."/>
            <person name="Stursova M."/>
            <person name="Weitz H."/>
            <person name="Taylor A."/>
            <person name="Grigoriev I.V."/>
            <person name="Nagy L.G."/>
            <person name="Martin F."/>
            <person name="Kauserud H."/>
        </authorList>
    </citation>
    <scope>NUCLEOTIDE SEQUENCE</scope>
    <source>
        <strain evidence="2">9144</strain>
    </source>
</reference>
<accession>A0AAD6Y0B4</accession>
<gene>
    <name evidence="2" type="ORF">GGX14DRAFT_404184</name>
</gene>
<feature type="compositionally biased region" description="Low complexity" evidence="1">
    <location>
        <begin position="278"/>
        <end position="290"/>
    </location>
</feature>
<comment type="caution">
    <text evidence="2">The sequence shown here is derived from an EMBL/GenBank/DDBJ whole genome shotgun (WGS) entry which is preliminary data.</text>
</comment>
<evidence type="ECO:0000313" key="2">
    <source>
        <dbReference type="EMBL" id="KAJ7195037.1"/>
    </source>
</evidence>
<evidence type="ECO:0000313" key="3">
    <source>
        <dbReference type="Proteomes" id="UP001219525"/>
    </source>
</evidence>
<evidence type="ECO:0000256" key="1">
    <source>
        <dbReference type="SAM" id="MobiDB-lite"/>
    </source>
</evidence>
<dbReference type="AlphaFoldDB" id="A0AAD6Y0B4"/>
<organism evidence="2 3">
    <name type="scientific">Mycena pura</name>
    <dbReference type="NCBI Taxonomy" id="153505"/>
    <lineage>
        <taxon>Eukaryota</taxon>
        <taxon>Fungi</taxon>
        <taxon>Dikarya</taxon>
        <taxon>Basidiomycota</taxon>
        <taxon>Agaricomycotina</taxon>
        <taxon>Agaricomycetes</taxon>
        <taxon>Agaricomycetidae</taxon>
        <taxon>Agaricales</taxon>
        <taxon>Marasmiineae</taxon>
        <taxon>Mycenaceae</taxon>
        <taxon>Mycena</taxon>
    </lineage>
</organism>
<feature type="region of interest" description="Disordered" evidence="1">
    <location>
        <begin position="270"/>
        <end position="351"/>
    </location>
</feature>
<dbReference type="Proteomes" id="UP001219525">
    <property type="component" value="Unassembled WGS sequence"/>
</dbReference>
<feature type="region of interest" description="Disordered" evidence="1">
    <location>
        <begin position="170"/>
        <end position="196"/>
    </location>
</feature>
<proteinExistence type="predicted"/>
<sequence>MSTFVALPRPGSVSAPSFDGTNLTSFLAIFSHLGTLAGLALDDLPPLILAYCTPDVRNVLRYSPELACGVKSWDDAVSEMQLFYTSGDTSLLFTLDERLLPGEISGDLRERGLLAAAQIQVYFVAGLPLTTRRDVEARLPEANRGTTSPPTIPQVMVILRDILRHFLSERTPLTPPRDAPDFALGPSTHSSPSKPRSLRCFVCGQTGKHYLGPKFCPRTADLVREHLARFETNGRLVSYDGSSLPMTRNPGGVAAHLLSLSRRCRCPSTSLTDPPAYLSPDLSFSPDSPHRSPPSSAPLSSHVPVIPTAAPLPIPSDDVVQSQPIDVSARCGTDQNPPQLSPASRPRGSPPVPRVPLFASFPESPALNKSVTFSLGKLLMLSPSLREEFIERIRRMGPVELRIDQKPDPPVACRSALPPSPIPSSPGLIHHLFLPAKVHAAYNYLPSLLSHFSRSLLTPDLF</sequence>
<protein>
    <submittedName>
        <fullName evidence="2">Uncharacterized protein</fullName>
    </submittedName>
</protein>
<keyword evidence="3" id="KW-1185">Reference proteome</keyword>